<accession>G3ATY9</accession>
<dbReference type="AlphaFoldDB" id="G3ATY9"/>
<dbReference type="Proteomes" id="UP000000709">
    <property type="component" value="Unassembled WGS sequence"/>
</dbReference>
<dbReference type="PANTHER" id="PTHR15837:SF0">
    <property type="entry name" value="RAN GUANINE NUCLEOTIDE RELEASE FACTOR"/>
    <property type="match status" value="1"/>
</dbReference>
<evidence type="ECO:0000256" key="1">
    <source>
        <dbReference type="ARBA" id="ARBA00010307"/>
    </source>
</evidence>
<dbReference type="Gene3D" id="3.40.1000.10">
    <property type="entry name" value="Mog1/PsbP, alpha/beta/alpha sandwich"/>
    <property type="match status" value="1"/>
</dbReference>
<evidence type="ECO:0000256" key="3">
    <source>
        <dbReference type="ARBA" id="ARBA00022927"/>
    </source>
</evidence>
<keyword evidence="5" id="KW-1185">Reference proteome</keyword>
<dbReference type="RefSeq" id="XP_007377336.1">
    <property type="nucleotide sequence ID" value="XM_007377274.1"/>
</dbReference>
<proteinExistence type="inferred from homology"/>
<dbReference type="GeneID" id="18874646"/>
<keyword evidence="3" id="KW-0653">Protein transport</keyword>
<dbReference type="EMBL" id="GL996505">
    <property type="protein sequence ID" value="EGW30365.1"/>
    <property type="molecule type" value="Genomic_DNA"/>
</dbReference>
<dbReference type="SUPFAM" id="SSF55724">
    <property type="entry name" value="Mog1p/PsbP-like"/>
    <property type="match status" value="1"/>
</dbReference>
<dbReference type="InParanoid" id="G3ATY9"/>
<protein>
    <recommendedName>
        <fullName evidence="6">Mog1p/PsbP-like protein</fullName>
    </recommendedName>
</protein>
<keyword evidence="2" id="KW-0813">Transport</keyword>
<dbReference type="GO" id="GO:0005634">
    <property type="term" value="C:nucleus"/>
    <property type="evidence" value="ECO:0007669"/>
    <property type="project" value="TreeGrafter"/>
</dbReference>
<evidence type="ECO:0008006" key="6">
    <source>
        <dbReference type="Google" id="ProtNLM"/>
    </source>
</evidence>
<gene>
    <name evidence="4" type="ORF">SPAPADRAFT_63216</name>
</gene>
<sequence length="171" mass="19343">MTQLYGGAISIVELPSTFIDISQFRQVPDTQEVFMNQTPSGDENANFDQSLIFDLLEQVSGNDFDTVMSEHMEDIADVKCRLIEHVDNGVTRWYSYAALDKKDGVNVLGLFCLIRLENVKTDVLIQYYVPTKEDISAIDVTKSADPVIKESYRVLRQIGDSFTVNDWSLFG</sequence>
<dbReference type="FunCoup" id="G3ATY9">
    <property type="interactions" value="272"/>
</dbReference>
<evidence type="ECO:0000256" key="2">
    <source>
        <dbReference type="ARBA" id="ARBA00022448"/>
    </source>
</evidence>
<evidence type="ECO:0000313" key="5">
    <source>
        <dbReference type="Proteomes" id="UP000000709"/>
    </source>
</evidence>
<dbReference type="InterPro" id="IPR016123">
    <property type="entry name" value="Mog1/PsbP_a/b/a-sand"/>
</dbReference>
<dbReference type="STRING" id="619300.G3ATY9"/>
<comment type="similarity">
    <text evidence="1">Belongs to the MOG1 family.</text>
</comment>
<dbReference type="eggNOG" id="KOG3329">
    <property type="taxonomic scope" value="Eukaryota"/>
</dbReference>
<reference evidence="4 5" key="1">
    <citation type="journal article" date="2011" name="Proc. Natl. Acad. Sci. U.S.A.">
        <title>Comparative genomics of xylose-fermenting fungi for enhanced biofuel production.</title>
        <authorList>
            <person name="Wohlbach D.J."/>
            <person name="Kuo A."/>
            <person name="Sato T.K."/>
            <person name="Potts K.M."/>
            <person name="Salamov A.A."/>
            <person name="LaButti K.M."/>
            <person name="Sun H."/>
            <person name="Clum A."/>
            <person name="Pangilinan J.L."/>
            <person name="Lindquist E.A."/>
            <person name="Lucas S."/>
            <person name="Lapidus A."/>
            <person name="Jin M."/>
            <person name="Gunawan C."/>
            <person name="Balan V."/>
            <person name="Dale B.E."/>
            <person name="Jeffries T.W."/>
            <person name="Zinkel R."/>
            <person name="Barry K.W."/>
            <person name="Grigoriev I.V."/>
            <person name="Gasch A.P."/>
        </authorList>
    </citation>
    <scope>NUCLEOTIDE SEQUENCE [LARGE SCALE GENOMIC DNA]</scope>
    <source>
        <strain evidence="5">NRRL Y-27907 / 11-Y1</strain>
    </source>
</reference>
<dbReference type="GO" id="GO:0005085">
    <property type="term" value="F:guanyl-nucleotide exchange factor activity"/>
    <property type="evidence" value="ECO:0007669"/>
    <property type="project" value="TreeGrafter"/>
</dbReference>
<dbReference type="PANTHER" id="PTHR15837">
    <property type="entry name" value="RAN GUANINE NUCLEOTIDE RELEASE FACTOR"/>
    <property type="match status" value="1"/>
</dbReference>
<dbReference type="GO" id="GO:0031267">
    <property type="term" value="F:small GTPase binding"/>
    <property type="evidence" value="ECO:0007669"/>
    <property type="project" value="TreeGrafter"/>
</dbReference>
<dbReference type="KEGG" id="spaa:SPAPADRAFT_63216"/>
<dbReference type="GO" id="GO:0006606">
    <property type="term" value="P:protein import into nucleus"/>
    <property type="evidence" value="ECO:0007669"/>
    <property type="project" value="TreeGrafter"/>
</dbReference>
<dbReference type="InterPro" id="IPR007681">
    <property type="entry name" value="Mog1"/>
</dbReference>
<dbReference type="OMA" id="DVSHIRQ"/>
<dbReference type="Pfam" id="PF04603">
    <property type="entry name" value="Mog1"/>
    <property type="match status" value="1"/>
</dbReference>
<dbReference type="HOGENOM" id="CLU_081345_1_2_1"/>
<dbReference type="OrthoDB" id="10255285at2759"/>
<name>G3ATY9_SPAPN</name>
<evidence type="ECO:0000313" key="4">
    <source>
        <dbReference type="EMBL" id="EGW30365.1"/>
    </source>
</evidence>
<organism evidence="5">
    <name type="scientific">Spathaspora passalidarum (strain NRRL Y-27907 / 11-Y1)</name>
    <dbReference type="NCBI Taxonomy" id="619300"/>
    <lineage>
        <taxon>Eukaryota</taxon>
        <taxon>Fungi</taxon>
        <taxon>Dikarya</taxon>
        <taxon>Ascomycota</taxon>
        <taxon>Saccharomycotina</taxon>
        <taxon>Pichiomycetes</taxon>
        <taxon>Debaryomycetaceae</taxon>
        <taxon>Spathaspora</taxon>
    </lineage>
</organism>